<dbReference type="Proteomes" id="UP000673691">
    <property type="component" value="Unassembled WGS sequence"/>
</dbReference>
<organism evidence="2 3">
    <name type="scientific">Olpidium bornovanus</name>
    <dbReference type="NCBI Taxonomy" id="278681"/>
    <lineage>
        <taxon>Eukaryota</taxon>
        <taxon>Fungi</taxon>
        <taxon>Fungi incertae sedis</taxon>
        <taxon>Olpidiomycota</taxon>
        <taxon>Olpidiomycotina</taxon>
        <taxon>Olpidiomycetes</taxon>
        <taxon>Olpidiales</taxon>
        <taxon>Olpidiaceae</taxon>
        <taxon>Olpidium</taxon>
    </lineage>
</organism>
<accession>A0A8H8DJ12</accession>
<dbReference type="OrthoDB" id="10253098at2759"/>
<evidence type="ECO:0000313" key="3">
    <source>
        <dbReference type="Proteomes" id="UP000673691"/>
    </source>
</evidence>
<feature type="compositionally biased region" description="Low complexity" evidence="1">
    <location>
        <begin position="270"/>
        <end position="288"/>
    </location>
</feature>
<proteinExistence type="predicted"/>
<feature type="non-terminal residue" evidence="2">
    <location>
        <position position="532"/>
    </location>
</feature>
<evidence type="ECO:0000313" key="2">
    <source>
        <dbReference type="EMBL" id="KAG5460130.1"/>
    </source>
</evidence>
<feature type="region of interest" description="Disordered" evidence="1">
    <location>
        <begin position="349"/>
        <end position="379"/>
    </location>
</feature>
<name>A0A8H8DJ12_9FUNG</name>
<keyword evidence="3" id="KW-1185">Reference proteome</keyword>
<protein>
    <submittedName>
        <fullName evidence="2">Uncharacterized protein</fullName>
    </submittedName>
</protein>
<gene>
    <name evidence="2" type="ORF">BJ554DRAFT_7862</name>
</gene>
<sequence length="532" mass="57449">MFPHPELLQLDKAIVEEARKQLKVSKVRMGEFLDGVAATTWGARYFWRISSYGGEGWNLILHPATASKSQARRCAELYFLKHLNPSDAKQYRRYRIFVKERLYRSNELGLAPLPRAERWQKLKEAYREVENEHAAYLRSLKLKPGRESRWSPVWPGQILSSQGKPLVAYTPLPPPQKRWRPTTQNDAWGRKITIVHPLDVRSETIAAQAFHGDPGAEFRLGAVMPSRFRRALQSALKLTDRPNSKTKSEKLFYFGCFSGFPRSPRPAPFPASGRPARASKTAAAAVANSPPPPEEKKKKAKIWAPRFFGVFVRPFVGNLQALGGAAARFATGATAAARLGRFPSFRAPSAAAPGHAPEVHVEPSSSAAAAAAETAVPGPPLPAPRPAPAAALPLLLLQPLRPGQLAGRGPELLAVAKLGHAHGPGGFLRRPHGGPGGRFAGGSAFCRQLPLLLDPPPLGPRKARQRGALRALCFFFFFCNVQTEFGLPLPAGGGGGGGLGGTAASRLLALGPHHAVVVKPRGFRAAGFVTPG</sequence>
<dbReference type="EMBL" id="JAEFCI010005728">
    <property type="protein sequence ID" value="KAG5460130.1"/>
    <property type="molecule type" value="Genomic_DNA"/>
</dbReference>
<feature type="region of interest" description="Disordered" evidence="1">
    <location>
        <begin position="265"/>
        <end position="298"/>
    </location>
</feature>
<reference evidence="2 3" key="1">
    <citation type="journal article" name="Sci. Rep.">
        <title>Genome-scale phylogenetic analyses confirm Olpidium as the closest living zoosporic fungus to the non-flagellated, terrestrial fungi.</title>
        <authorList>
            <person name="Chang Y."/>
            <person name="Rochon D."/>
            <person name="Sekimoto S."/>
            <person name="Wang Y."/>
            <person name="Chovatia M."/>
            <person name="Sandor L."/>
            <person name="Salamov A."/>
            <person name="Grigoriev I.V."/>
            <person name="Stajich J.E."/>
            <person name="Spatafora J.W."/>
        </authorList>
    </citation>
    <scope>NUCLEOTIDE SEQUENCE [LARGE SCALE GENOMIC DNA]</scope>
    <source>
        <strain evidence="2">S191</strain>
    </source>
</reference>
<comment type="caution">
    <text evidence="2">The sequence shown here is derived from an EMBL/GenBank/DDBJ whole genome shotgun (WGS) entry which is preliminary data.</text>
</comment>
<dbReference type="AlphaFoldDB" id="A0A8H8DJ12"/>
<evidence type="ECO:0000256" key="1">
    <source>
        <dbReference type="SAM" id="MobiDB-lite"/>
    </source>
</evidence>